<evidence type="ECO:0000256" key="1">
    <source>
        <dbReference type="SAM" id="MobiDB-lite"/>
    </source>
</evidence>
<protein>
    <submittedName>
        <fullName evidence="2">Uncharacterized protein</fullName>
    </submittedName>
</protein>
<feature type="compositionally biased region" description="Basic and acidic residues" evidence="1">
    <location>
        <begin position="288"/>
        <end position="315"/>
    </location>
</feature>
<name>X6MJM9_RETFI</name>
<feature type="region of interest" description="Disordered" evidence="1">
    <location>
        <begin position="155"/>
        <end position="193"/>
    </location>
</feature>
<proteinExistence type="predicted"/>
<feature type="compositionally biased region" description="Basic and acidic residues" evidence="1">
    <location>
        <begin position="155"/>
        <end position="182"/>
    </location>
</feature>
<dbReference type="EMBL" id="ASPP01020354">
    <property type="protein sequence ID" value="ETO13851.1"/>
    <property type="molecule type" value="Genomic_DNA"/>
</dbReference>
<organism evidence="2 3">
    <name type="scientific">Reticulomyxa filosa</name>
    <dbReference type="NCBI Taxonomy" id="46433"/>
    <lineage>
        <taxon>Eukaryota</taxon>
        <taxon>Sar</taxon>
        <taxon>Rhizaria</taxon>
        <taxon>Retaria</taxon>
        <taxon>Foraminifera</taxon>
        <taxon>Monothalamids</taxon>
        <taxon>Reticulomyxidae</taxon>
        <taxon>Reticulomyxa</taxon>
    </lineage>
</organism>
<evidence type="ECO:0000313" key="2">
    <source>
        <dbReference type="EMBL" id="ETO13851.1"/>
    </source>
</evidence>
<dbReference type="AlphaFoldDB" id="X6MJM9"/>
<evidence type="ECO:0000313" key="3">
    <source>
        <dbReference type="Proteomes" id="UP000023152"/>
    </source>
</evidence>
<gene>
    <name evidence="2" type="ORF">RFI_23517</name>
</gene>
<feature type="region of interest" description="Disordered" evidence="1">
    <location>
        <begin position="226"/>
        <end position="331"/>
    </location>
</feature>
<keyword evidence="3" id="KW-1185">Reference proteome</keyword>
<accession>X6MJM9</accession>
<sequence length="331" mass="37608">MTHQYLTKVDPPLGELFTYEFVKLWLEHLQQNESLNKKSVIHLGRFAKQVIEHHFDQFVIFAGNKDYLQNALLSLEHFDGATLRPHLQQVLGVAKAFGTEKRFSFYGQILNGVNELLRGERQSLDLDLTCLVKTNTLGIADSAVWGFECFKSEEKKQERETPMTTKEDQDRTEDAGKQETMEKSPSPLRSISPIAKVDDMSTAATAATAATTATTAARFEAELELEEEELDHENDVSKAQGSESNLSKVKPSKSKSKHESIMAKEKTSNRNKLQPPPVKSIVVNNDDMIMHEQEKENSNKEKEKNKEKRDEKDNKDEEEEKQLIAIKPCPF</sequence>
<feature type="compositionally biased region" description="Basic and acidic residues" evidence="1">
    <location>
        <begin position="257"/>
        <end position="268"/>
    </location>
</feature>
<dbReference type="Proteomes" id="UP000023152">
    <property type="component" value="Unassembled WGS sequence"/>
</dbReference>
<comment type="caution">
    <text evidence="2">The sequence shown here is derived from an EMBL/GenBank/DDBJ whole genome shotgun (WGS) entry which is preliminary data.</text>
</comment>
<reference evidence="2 3" key="1">
    <citation type="journal article" date="2013" name="Curr. Biol.">
        <title>The Genome of the Foraminiferan Reticulomyxa filosa.</title>
        <authorList>
            <person name="Glockner G."/>
            <person name="Hulsmann N."/>
            <person name="Schleicher M."/>
            <person name="Noegel A.A."/>
            <person name="Eichinger L."/>
            <person name="Gallinger C."/>
            <person name="Pawlowski J."/>
            <person name="Sierra R."/>
            <person name="Euteneuer U."/>
            <person name="Pillet L."/>
            <person name="Moustafa A."/>
            <person name="Platzer M."/>
            <person name="Groth M."/>
            <person name="Szafranski K."/>
            <person name="Schliwa M."/>
        </authorList>
    </citation>
    <scope>NUCLEOTIDE SEQUENCE [LARGE SCALE GENOMIC DNA]</scope>
</reference>